<protein>
    <submittedName>
        <fullName evidence="1">Uncharacterized protein</fullName>
    </submittedName>
</protein>
<reference evidence="1" key="1">
    <citation type="submission" date="2013-12" db="EMBL/GenBank/DDBJ databases">
        <title>The Genome Sequence of Aphanomyces invadans NJM9701.</title>
        <authorList>
            <consortium name="The Broad Institute Genomics Platform"/>
            <person name="Russ C."/>
            <person name="Tyler B."/>
            <person name="van West P."/>
            <person name="Dieguez-Uribeondo J."/>
            <person name="Young S.K."/>
            <person name="Zeng Q."/>
            <person name="Gargeya S."/>
            <person name="Fitzgerald M."/>
            <person name="Abouelleil A."/>
            <person name="Alvarado L."/>
            <person name="Chapman S.B."/>
            <person name="Gainer-Dewar J."/>
            <person name="Goldberg J."/>
            <person name="Griggs A."/>
            <person name="Gujja S."/>
            <person name="Hansen M."/>
            <person name="Howarth C."/>
            <person name="Imamovic A."/>
            <person name="Ireland A."/>
            <person name="Larimer J."/>
            <person name="McCowan C."/>
            <person name="Murphy C."/>
            <person name="Pearson M."/>
            <person name="Poon T.W."/>
            <person name="Priest M."/>
            <person name="Roberts A."/>
            <person name="Saif S."/>
            <person name="Shea T."/>
            <person name="Sykes S."/>
            <person name="Wortman J."/>
            <person name="Nusbaum C."/>
            <person name="Birren B."/>
        </authorList>
    </citation>
    <scope>NUCLEOTIDE SEQUENCE [LARGE SCALE GENOMIC DNA]</scope>
    <source>
        <strain evidence="1">NJM9701</strain>
    </source>
</reference>
<gene>
    <name evidence="1" type="ORF">H310_01844</name>
</gene>
<dbReference type="GeneID" id="20078894"/>
<name>A0A024UNS6_9STRA</name>
<organism evidence="1">
    <name type="scientific">Aphanomyces invadans</name>
    <dbReference type="NCBI Taxonomy" id="157072"/>
    <lineage>
        <taxon>Eukaryota</taxon>
        <taxon>Sar</taxon>
        <taxon>Stramenopiles</taxon>
        <taxon>Oomycota</taxon>
        <taxon>Saprolegniomycetes</taxon>
        <taxon>Saprolegniales</taxon>
        <taxon>Verrucalvaceae</taxon>
        <taxon>Aphanomyces</taxon>
    </lineage>
</organism>
<proteinExistence type="predicted"/>
<evidence type="ECO:0000313" key="1">
    <source>
        <dbReference type="EMBL" id="ETW07288.1"/>
    </source>
</evidence>
<dbReference type="EMBL" id="KI913954">
    <property type="protein sequence ID" value="ETW07288.1"/>
    <property type="molecule type" value="Genomic_DNA"/>
</dbReference>
<accession>A0A024UNS6</accession>
<dbReference type="VEuPathDB" id="FungiDB:H310_01844"/>
<dbReference type="AlphaFoldDB" id="A0A024UNS6"/>
<dbReference type="RefSeq" id="XP_008863381.1">
    <property type="nucleotide sequence ID" value="XM_008865159.1"/>
</dbReference>
<sequence length="35" mass="3986">MRAKKKLTDNDRNAILQQLLARMIDDKALPRASSC</sequence>